<gene>
    <name evidence="3" type="ORF">GCM10007977_078390</name>
</gene>
<feature type="transmembrane region" description="Helical" evidence="2">
    <location>
        <begin position="288"/>
        <end position="308"/>
    </location>
</feature>
<accession>A0A917X3C9</accession>
<feature type="transmembrane region" description="Helical" evidence="2">
    <location>
        <begin position="590"/>
        <end position="609"/>
    </location>
</feature>
<feature type="transmembrane region" description="Helical" evidence="2">
    <location>
        <begin position="889"/>
        <end position="909"/>
    </location>
</feature>
<dbReference type="Proteomes" id="UP000642070">
    <property type="component" value="Unassembled WGS sequence"/>
</dbReference>
<keyword evidence="2" id="KW-0812">Transmembrane</keyword>
<proteinExistence type="predicted"/>
<feature type="transmembrane region" description="Helical" evidence="2">
    <location>
        <begin position="790"/>
        <end position="807"/>
    </location>
</feature>
<keyword evidence="2" id="KW-1133">Transmembrane helix</keyword>
<reference evidence="3" key="2">
    <citation type="submission" date="2020-09" db="EMBL/GenBank/DDBJ databases">
        <authorList>
            <person name="Sun Q."/>
            <person name="Ohkuma M."/>
        </authorList>
    </citation>
    <scope>NUCLEOTIDE SEQUENCE</scope>
    <source>
        <strain evidence="3">JCM 19831</strain>
    </source>
</reference>
<keyword evidence="4" id="KW-1185">Reference proteome</keyword>
<dbReference type="InterPro" id="IPR058062">
    <property type="entry name" value="SCO7613_C"/>
</dbReference>
<feature type="transmembrane region" description="Helical" evidence="2">
    <location>
        <begin position="320"/>
        <end position="337"/>
    </location>
</feature>
<feature type="transmembrane region" description="Helical" evidence="2">
    <location>
        <begin position="994"/>
        <end position="1012"/>
    </location>
</feature>
<feature type="transmembrane region" description="Helical" evidence="2">
    <location>
        <begin position="616"/>
        <end position="637"/>
    </location>
</feature>
<reference evidence="3" key="1">
    <citation type="journal article" date="2014" name="Int. J. Syst. Evol. Microbiol.">
        <title>Complete genome sequence of Corynebacterium casei LMG S-19264T (=DSM 44701T), isolated from a smear-ripened cheese.</title>
        <authorList>
            <consortium name="US DOE Joint Genome Institute (JGI-PGF)"/>
            <person name="Walter F."/>
            <person name="Albersmeier A."/>
            <person name="Kalinowski J."/>
            <person name="Ruckert C."/>
        </authorList>
    </citation>
    <scope>NUCLEOTIDE SEQUENCE</scope>
    <source>
        <strain evidence="3">JCM 19831</strain>
    </source>
</reference>
<dbReference type="EMBL" id="BMPI01000051">
    <property type="protein sequence ID" value="GGM65207.1"/>
    <property type="molecule type" value="Genomic_DNA"/>
</dbReference>
<feature type="transmembrane region" description="Helical" evidence="2">
    <location>
        <begin position="344"/>
        <end position="362"/>
    </location>
</feature>
<feature type="transmembrane region" description="Helical" evidence="2">
    <location>
        <begin position="812"/>
        <end position="829"/>
    </location>
</feature>
<feature type="transmembrane region" description="Helical" evidence="2">
    <location>
        <begin position="643"/>
        <end position="659"/>
    </location>
</feature>
<evidence type="ECO:0000313" key="4">
    <source>
        <dbReference type="Proteomes" id="UP000642070"/>
    </source>
</evidence>
<feature type="transmembrane region" description="Helical" evidence="2">
    <location>
        <begin position="558"/>
        <end position="578"/>
    </location>
</feature>
<feature type="transmembrane region" description="Helical" evidence="2">
    <location>
        <begin position="736"/>
        <end position="755"/>
    </location>
</feature>
<dbReference type="AlphaFoldDB" id="A0A917X3C9"/>
<dbReference type="NCBIfam" id="NF047321">
    <property type="entry name" value="SCO7613_CTERM"/>
    <property type="match status" value="1"/>
</dbReference>
<feature type="transmembrane region" description="Helical" evidence="2">
    <location>
        <begin position="368"/>
        <end position="387"/>
    </location>
</feature>
<feature type="transmembrane region" description="Helical" evidence="2">
    <location>
        <begin position="215"/>
        <end position="235"/>
    </location>
</feature>
<feature type="transmembrane region" description="Helical" evidence="2">
    <location>
        <begin position="862"/>
        <end position="883"/>
    </location>
</feature>
<feature type="transmembrane region" description="Helical" evidence="2">
    <location>
        <begin position="185"/>
        <end position="203"/>
    </location>
</feature>
<feature type="transmembrane region" description="Helical" evidence="2">
    <location>
        <begin position="679"/>
        <end position="703"/>
    </location>
</feature>
<feature type="transmembrane region" description="Helical" evidence="2">
    <location>
        <begin position="1098"/>
        <end position="1115"/>
    </location>
</feature>
<feature type="transmembrane region" description="Helical" evidence="2">
    <location>
        <begin position="515"/>
        <end position="546"/>
    </location>
</feature>
<evidence type="ECO:0000256" key="1">
    <source>
        <dbReference type="SAM" id="MobiDB-lite"/>
    </source>
</evidence>
<feature type="transmembrane region" description="Helical" evidence="2">
    <location>
        <begin position="480"/>
        <end position="503"/>
    </location>
</feature>
<feature type="transmembrane region" description="Helical" evidence="2">
    <location>
        <begin position="835"/>
        <end position="855"/>
    </location>
</feature>
<evidence type="ECO:0000313" key="3">
    <source>
        <dbReference type="EMBL" id="GGM65207.1"/>
    </source>
</evidence>
<feature type="transmembrane region" description="Helical" evidence="2">
    <location>
        <begin position="1019"/>
        <end position="1042"/>
    </location>
</feature>
<sequence>MVTYPCPFCGAPADLDAGCSGCGRPAYPDAAEVLRLNGRTIELYREVQGARAQLDEARTRYGAAVQRFTAAQSQRDLLAARVRQAVAMAGRTEAATPRPAVQPPPAAPPWQQAPRPEARPRTVQNLLFILGGLLLGSAAVVFAAVAWANFGVIGRAAILAAVTLVTLAVPLVALRRDLRGTAETFAALGLLLVVLDGYAAWYVNLVGLADAIRPSAFAGLVGLVTAAIGGGYAAATKLRGPRLAAVLALQPVLPLLVTDRGLGPAGWAAVFVALAAVNVLLARTVDILAWALAGCASLVVLPPLLYALATADGVPAAARASASALLLAALVVATGLLNRVTAHVATGVAAGLVAAAGMRLVAEAAPGQRYLGFALVAALVAVASSVLPGRVRRGGWIGALVVAGVTALPFAGGAVGGAAIAVEAALPAWRAHAGTIDAVYDWQVPAALAVLGAAVALLVRHRAAGYATVVTVALSAPEAWTTPLAAVLLVDAALLVALAAVALRLDRGAAVALPVVALHLLLTGLATAPLTLASAVVVAAVSAVVAARGADRPLSLPATVAACGLLPVAAAAACRWVVSGTARVADVPPPLLAAFAGLLLGTAAAVLLGRRLATGAGPLAVSVTVAGLTIAAVTVSATDGGRTPFGVLAAAALLCLWPVREPRPAEAGGAAPGWAAAAWLPGAVVGGLAALVAVVPAVLVVVFRPYQWLTAVWRGAPSGVGLGTGPGDALEPFVPALRAGPAAAGLLLLAASALLAARRFRLPVRSVAVPPLTLAAVLACVAVAAPWPVVPAVTLAGGLVTGVLAAVRPLRVNVGAVTCWLTAGAGLAGCLPTEAATLAALGAIVVAAAVAGVAGQRSGARVAGWLVAAVAAGWLAFAAGRAADLPLRWTAYAVLGAAALLLLVARAVARLRTGAERRREALVVEVAAHAAALVAVLLAIGNPGAMAGIAGLWGVALGLRALAGGPRGWFAGAATGAELVAYWLVLAANGVDVAEAYTVPAGALAVAAGWVVSSRNATVTSWVAFAPGLLAGFAPSLALVFVGDGAPLRRLVLGAVALAVVVGGAAWRLQAPFVVGGVVLGVLAVHEVALYWDLLPRWAPLAVAGLVLVTLATTYERRRRDLDRLRSAVGRMR</sequence>
<feature type="transmembrane region" description="Helical" evidence="2">
    <location>
        <begin position="442"/>
        <end position="459"/>
    </location>
</feature>
<feature type="region of interest" description="Disordered" evidence="1">
    <location>
        <begin position="93"/>
        <end position="116"/>
    </location>
</feature>
<keyword evidence="2" id="KW-0472">Membrane</keyword>
<dbReference type="RefSeq" id="WP_190255114.1">
    <property type="nucleotide sequence ID" value="NZ_BMPI01000051.1"/>
</dbReference>
<evidence type="ECO:0000256" key="2">
    <source>
        <dbReference type="SAM" id="Phobius"/>
    </source>
</evidence>
<feature type="transmembrane region" description="Helical" evidence="2">
    <location>
        <begin position="153"/>
        <end position="173"/>
    </location>
</feature>
<feature type="transmembrane region" description="Helical" evidence="2">
    <location>
        <begin position="946"/>
        <end position="962"/>
    </location>
</feature>
<name>A0A917X3C9_9ACTN</name>
<feature type="transmembrane region" description="Helical" evidence="2">
    <location>
        <begin position="264"/>
        <end position="281"/>
    </location>
</feature>
<feature type="transmembrane region" description="Helical" evidence="2">
    <location>
        <begin position="921"/>
        <end position="940"/>
    </location>
</feature>
<protein>
    <submittedName>
        <fullName evidence="3">Uncharacterized protein</fullName>
    </submittedName>
</protein>
<feature type="transmembrane region" description="Helical" evidence="2">
    <location>
        <begin position="399"/>
        <end position="422"/>
    </location>
</feature>
<feature type="transmembrane region" description="Helical" evidence="2">
    <location>
        <begin position="1048"/>
        <end position="1066"/>
    </location>
</feature>
<organism evidence="3 4">
    <name type="scientific">Dactylosporangium sucinum</name>
    <dbReference type="NCBI Taxonomy" id="1424081"/>
    <lineage>
        <taxon>Bacteria</taxon>
        <taxon>Bacillati</taxon>
        <taxon>Actinomycetota</taxon>
        <taxon>Actinomycetes</taxon>
        <taxon>Micromonosporales</taxon>
        <taxon>Micromonosporaceae</taxon>
        <taxon>Dactylosporangium</taxon>
    </lineage>
</organism>
<feature type="transmembrane region" description="Helical" evidence="2">
    <location>
        <begin position="767"/>
        <end position="784"/>
    </location>
</feature>
<feature type="transmembrane region" description="Helical" evidence="2">
    <location>
        <begin position="969"/>
        <end position="988"/>
    </location>
</feature>
<feature type="transmembrane region" description="Helical" evidence="2">
    <location>
        <begin position="1073"/>
        <end position="1092"/>
    </location>
</feature>
<feature type="transmembrane region" description="Helical" evidence="2">
    <location>
        <begin position="125"/>
        <end position="147"/>
    </location>
</feature>
<feature type="transmembrane region" description="Helical" evidence="2">
    <location>
        <begin position="242"/>
        <end position="258"/>
    </location>
</feature>
<comment type="caution">
    <text evidence="3">The sequence shown here is derived from an EMBL/GenBank/DDBJ whole genome shotgun (WGS) entry which is preliminary data.</text>
</comment>